<evidence type="ECO:0000313" key="4">
    <source>
        <dbReference type="Proteomes" id="UP000078576"/>
    </source>
</evidence>
<feature type="compositionally biased region" description="Low complexity" evidence="1">
    <location>
        <begin position="137"/>
        <end position="146"/>
    </location>
</feature>
<organism evidence="3 4">
    <name type="scientific">Cytospora mali</name>
    <name type="common">Apple Valsa canker fungus</name>
    <name type="synonym">Valsa mali</name>
    <dbReference type="NCBI Taxonomy" id="578113"/>
    <lineage>
        <taxon>Eukaryota</taxon>
        <taxon>Fungi</taxon>
        <taxon>Dikarya</taxon>
        <taxon>Ascomycota</taxon>
        <taxon>Pezizomycotina</taxon>
        <taxon>Sordariomycetes</taxon>
        <taxon>Sordariomycetidae</taxon>
        <taxon>Diaporthales</taxon>
        <taxon>Cytosporaceae</taxon>
        <taxon>Cytospora</taxon>
    </lineage>
</organism>
<dbReference type="PANTHER" id="PTHR28094">
    <property type="entry name" value="MEIOTICALLY UP-REGULATED GENE 113 PROTEIN"/>
    <property type="match status" value="1"/>
</dbReference>
<dbReference type="PANTHER" id="PTHR28094:SF1">
    <property type="entry name" value="MEIOTICALLY UP-REGULATED GENE 113 PROTEIN"/>
    <property type="match status" value="1"/>
</dbReference>
<dbReference type="SMART" id="SM00974">
    <property type="entry name" value="T5orf172"/>
    <property type="match status" value="1"/>
</dbReference>
<dbReference type="Proteomes" id="UP000078576">
    <property type="component" value="Unassembled WGS sequence"/>
</dbReference>
<proteinExistence type="predicted"/>
<sequence>MDMSTVYEIALAPRRVRSSNLTVSDNPLAYRHVDSARHEDYKRLASRRETKDRGGLGLTLPSFLKHFLEQRYEKHKPRPQQLGPPILAEWLLEHLYPLCYKINQISSRYDITFQTLEGPETFHNDQSTIRGRDQSYQDDLTQQTHTDTNHLPPYTNIRSQRNGGSDGGSSPPERRAAVRSFDQYGSPMTIREINERTKRLLLGDSPATEGYVYGFTHPDDMMFRTSADITQGTHLIKIGRSIDYERRMREFRRSCKYVPYVIFAYFMPHHFRIEMIVHIQLHNVRLRDVGCTGCGARHEEWFHVDIEHAERLVSLWKGFANCRPYDEQGEMLPLWRERLEGIDLEDEDCWERFIRGIPSGHPVADYLQELEDYPDNTHGDDIGSSSDEQARTRIQ</sequence>
<evidence type="ECO:0000313" key="3">
    <source>
        <dbReference type="EMBL" id="KUI59052.1"/>
    </source>
</evidence>
<keyword evidence="4" id="KW-1185">Reference proteome</keyword>
<name>A0A194V530_CYTMA</name>
<evidence type="ECO:0000259" key="2">
    <source>
        <dbReference type="SMART" id="SM00974"/>
    </source>
</evidence>
<dbReference type="AlphaFoldDB" id="A0A194V530"/>
<dbReference type="Pfam" id="PF10544">
    <property type="entry name" value="T5orf172"/>
    <property type="match status" value="1"/>
</dbReference>
<protein>
    <recommendedName>
        <fullName evidence="2">Bacteriophage T5 Orf172 DNA-binding domain-containing protein</fullName>
    </recommendedName>
</protein>
<feature type="region of interest" description="Disordered" evidence="1">
    <location>
        <begin position="374"/>
        <end position="395"/>
    </location>
</feature>
<dbReference type="InterPro" id="IPR018306">
    <property type="entry name" value="Phage_T5_Orf172_DNA-bd"/>
</dbReference>
<reference evidence="4" key="1">
    <citation type="submission" date="2014-12" db="EMBL/GenBank/DDBJ databases">
        <title>Genome Sequence of Valsa Canker Pathogens Uncovers a Specific Adaption of Colonization on Woody Bark.</title>
        <authorList>
            <person name="Yin Z."/>
            <person name="Liu H."/>
            <person name="Gao X."/>
            <person name="Li Z."/>
            <person name="Song N."/>
            <person name="Ke X."/>
            <person name="Dai Q."/>
            <person name="Wu Y."/>
            <person name="Sun Y."/>
            <person name="Xu J.-R."/>
            <person name="Kang Z.K."/>
            <person name="Wang L."/>
            <person name="Huang L."/>
        </authorList>
    </citation>
    <scope>NUCLEOTIDE SEQUENCE [LARGE SCALE GENOMIC DNA]</scope>
    <source>
        <strain evidence="4">SXYL134</strain>
    </source>
</reference>
<dbReference type="EMBL" id="KN714723">
    <property type="protein sequence ID" value="KUI59052.1"/>
    <property type="molecule type" value="Genomic_DNA"/>
</dbReference>
<evidence type="ECO:0000256" key="1">
    <source>
        <dbReference type="SAM" id="MobiDB-lite"/>
    </source>
</evidence>
<dbReference type="OrthoDB" id="2417614at2759"/>
<dbReference type="STRING" id="694573.A0A194V530"/>
<dbReference type="InterPro" id="IPR053006">
    <property type="entry name" value="Meiosis_regulatory"/>
</dbReference>
<accession>A0A194V530</accession>
<feature type="region of interest" description="Disordered" evidence="1">
    <location>
        <begin position="121"/>
        <end position="174"/>
    </location>
</feature>
<gene>
    <name evidence="3" type="ORF">VP1G_11148</name>
</gene>
<feature type="domain" description="Bacteriophage T5 Orf172 DNA-binding" evidence="2">
    <location>
        <begin position="230"/>
        <end position="316"/>
    </location>
</feature>